<evidence type="ECO:0000313" key="4">
    <source>
        <dbReference type="Proteomes" id="UP001560019"/>
    </source>
</evidence>
<organism evidence="3 4">
    <name type="scientific">Rhodovulum iodosum</name>
    <dbReference type="NCBI Taxonomy" id="68291"/>
    <lineage>
        <taxon>Bacteria</taxon>
        <taxon>Pseudomonadati</taxon>
        <taxon>Pseudomonadota</taxon>
        <taxon>Alphaproteobacteria</taxon>
        <taxon>Rhodobacterales</taxon>
        <taxon>Paracoccaceae</taxon>
        <taxon>Rhodovulum</taxon>
    </lineage>
</organism>
<accession>A0ABV3XRQ4</accession>
<comment type="caution">
    <text evidence="3">The sequence shown here is derived from an EMBL/GenBank/DDBJ whole genome shotgun (WGS) entry which is preliminary data.</text>
</comment>
<sequence>MNAAAAPRAARFWDRLAERYAKMPLRDPEGYERRLAMTRAHLSPDATVLEVGCGTGTTALNHAPHAGNIRAVDFSGKMIEIACPKAAEAGVENVDFQQCSVEDLGAAPESFDMVMAHSLLHLLPDRRAALARFHALLKPGGTFVSSTYCIAGAPPHVRALLRVAGLAGVLPRMTFLEAGALKAELADAGFEIEEDWHPGPLKPLFIVARKLNR</sequence>
<keyword evidence="1" id="KW-0808">Transferase</keyword>
<proteinExistence type="predicted"/>
<gene>
    <name evidence="3" type="ORF">Ga0609869_001362</name>
</gene>
<dbReference type="SUPFAM" id="SSF53335">
    <property type="entry name" value="S-adenosyl-L-methionine-dependent methyltransferases"/>
    <property type="match status" value="1"/>
</dbReference>
<feature type="domain" description="Methyltransferase" evidence="2">
    <location>
        <begin position="48"/>
        <end position="141"/>
    </location>
</feature>
<dbReference type="Pfam" id="PF13649">
    <property type="entry name" value="Methyltransf_25"/>
    <property type="match status" value="1"/>
</dbReference>
<dbReference type="RefSeq" id="WP_125408372.1">
    <property type="nucleotide sequence ID" value="NZ_JBEHHI010000001.1"/>
</dbReference>
<protein>
    <submittedName>
        <fullName evidence="3">Ubiquinone/menaquinone biosynthesis C-methylase UbiE</fullName>
    </submittedName>
</protein>
<evidence type="ECO:0000313" key="3">
    <source>
        <dbReference type="EMBL" id="MEX5728009.1"/>
    </source>
</evidence>
<evidence type="ECO:0000256" key="1">
    <source>
        <dbReference type="ARBA" id="ARBA00022679"/>
    </source>
</evidence>
<dbReference type="Proteomes" id="UP001560019">
    <property type="component" value="Unassembled WGS sequence"/>
</dbReference>
<name>A0ABV3XRQ4_9RHOB</name>
<dbReference type="PANTHER" id="PTHR43861">
    <property type="entry name" value="TRANS-ACONITATE 2-METHYLTRANSFERASE-RELATED"/>
    <property type="match status" value="1"/>
</dbReference>
<dbReference type="InterPro" id="IPR029063">
    <property type="entry name" value="SAM-dependent_MTases_sf"/>
</dbReference>
<evidence type="ECO:0000259" key="2">
    <source>
        <dbReference type="Pfam" id="PF13649"/>
    </source>
</evidence>
<keyword evidence="3" id="KW-0830">Ubiquinone</keyword>
<dbReference type="Gene3D" id="3.40.50.150">
    <property type="entry name" value="Vaccinia Virus protein VP39"/>
    <property type="match status" value="1"/>
</dbReference>
<reference evidence="3 4" key="1">
    <citation type="submission" date="2024-06" db="EMBL/GenBank/DDBJ databases">
        <title>Genome of Rhodovulum iodosum, a marine photoferrotroph.</title>
        <authorList>
            <person name="Bianchini G."/>
            <person name="Nikeleit V."/>
            <person name="Kappler A."/>
            <person name="Bryce C."/>
            <person name="Sanchez-Baracaldo P."/>
        </authorList>
    </citation>
    <scope>NUCLEOTIDE SEQUENCE [LARGE SCALE GENOMIC DNA]</scope>
    <source>
        <strain evidence="3 4">UT/N1</strain>
    </source>
</reference>
<dbReference type="InterPro" id="IPR041698">
    <property type="entry name" value="Methyltransf_25"/>
</dbReference>
<dbReference type="EMBL" id="JBEHHI010000001">
    <property type="protein sequence ID" value="MEX5728009.1"/>
    <property type="molecule type" value="Genomic_DNA"/>
</dbReference>
<dbReference type="CDD" id="cd02440">
    <property type="entry name" value="AdoMet_MTases"/>
    <property type="match status" value="1"/>
</dbReference>
<keyword evidence="4" id="KW-1185">Reference proteome</keyword>